<name>A0A2C5XWV9_9HYPO</name>
<evidence type="ECO:0000313" key="2">
    <source>
        <dbReference type="Proteomes" id="UP000226192"/>
    </source>
</evidence>
<dbReference type="AlphaFoldDB" id="A0A2C5XWV9"/>
<protein>
    <submittedName>
        <fullName evidence="1">Uncharacterized protein</fullName>
    </submittedName>
</protein>
<gene>
    <name evidence="1" type="ORF">CDD81_2394</name>
</gene>
<dbReference type="EMBL" id="NJET01000174">
    <property type="protein sequence ID" value="PHH59906.1"/>
    <property type="molecule type" value="Genomic_DNA"/>
</dbReference>
<sequence length="420" mass="46558">MTDNCAVVWKVTAKAIETQRYAPEKYPTSCKPGNSNTNQFTRSIDANVWMRGLEYPASGQPGRNGFYLVAGPGQKKGQIEIHARGPGIFGSSAGVKRKVREDEWITAILNDVAHPESLPQGPVRGFSLAGRGSVTVGKMWYPLKRNAATTFYPQDGEGKEKEVEAQCHYIPPLRDWGCHAVHPEDLIDMTNTEKSMRYGEALEANIFEKRDGNDDEFLVGGDVAGIQFAKNEWRTIDPQRGQPGQALPTRAPRNVFDHGLNPRAKVFGSIPKGTCEYPKSKVMRALHNGEAVFTLGWKNGIDRAPLRDKAACAEILHRDLATNCSAPMDRYPCVGPRNMMMQVRPGWYTANSLGYDLVPVQMCHEFYNGPPLDDLDLVCVGSEGVLRSSDSPSRVYWCKRTAERAGSECSLGIRFHPPDE</sequence>
<comment type="caution">
    <text evidence="1">The sequence shown here is derived from an EMBL/GenBank/DDBJ whole genome shotgun (WGS) entry which is preliminary data.</text>
</comment>
<accession>A0A2C5XWV9</accession>
<evidence type="ECO:0000313" key="1">
    <source>
        <dbReference type="EMBL" id="PHH59906.1"/>
    </source>
</evidence>
<dbReference type="Proteomes" id="UP000226192">
    <property type="component" value="Unassembled WGS sequence"/>
</dbReference>
<keyword evidence="2" id="KW-1185">Reference proteome</keyword>
<dbReference type="OrthoDB" id="10577844at2759"/>
<reference evidence="1 2" key="1">
    <citation type="submission" date="2017-06" db="EMBL/GenBank/DDBJ databases">
        <title>Ant-infecting Ophiocordyceps genomes reveal a high diversity of potential behavioral manipulation genes and a possible major role for enterotoxins.</title>
        <authorList>
            <person name="De Bekker C."/>
            <person name="Evans H.C."/>
            <person name="Brachmann A."/>
            <person name="Hughes D.P."/>
        </authorList>
    </citation>
    <scope>NUCLEOTIDE SEQUENCE [LARGE SCALE GENOMIC DNA]</scope>
    <source>
        <strain evidence="1 2">Map64</strain>
    </source>
</reference>
<organism evidence="1 2">
    <name type="scientific">Ophiocordyceps australis</name>
    <dbReference type="NCBI Taxonomy" id="1399860"/>
    <lineage>
        <taxon>Eukaryota</taxon>
        <taxon>Fungi</taxon>
        <taxon>Dikarya</taxon>
        <taxon>Ascomycota</taxon>
        <taxon>Pezizomycotina</taxon>
        <taxon>Sordariomycetes</taxon>
        <taxon>Hypocreomycetidae</taxon>
        <taxon>Hypocreales</taxon>
        <taxon>Ophiocordycipitaceae</taxon>
        <taxon>Ophiocordyceps</taxon>
    </lineage>
</organism>
<proteinExistence type="predicted"/>